<comment type="caution">
    <text evidence="1">The sequence shown here is derived from an EMBL/GenBank/DDBJ whole genome shotgun (WGS) entry which is preliminary data.</text>
</comment>
<proteinExistence type="predicted"/>
<name>A0A9Q3ESI7_9BASI</name>
<dbReference type="EMBL" id="AVOT02032685">
    <property type="protein sequence ID" value="MBW0526469.1"/>
    <property type="molecule type" value="Genomic_DNA"/>
</dbReference>
<reference evidence="1" key="1">
    <citation type="submission" date="2021-03" db="EMBL/GenBank/DDBJ databases">
        <title>Draft genome sequence of rust myrtle Austropuccinia psidii MF-1, a brazilian biotype.</title>
        <authorList>
            <person name="Quecine M.C."/>
            <person name="Pachon D.M.R."/>
            <person name="Bonatelli M.L."/>
            <person name="Correr F.H."/>
            <person name="Franceschini L.M."/>
            <person name="Leite T.F."/>
            <person name="Margarido G.R.A."/>
            <person name="Almeida C.A."/>
            <person name="Ferrarezi J.A."/>
            <person name="Labate C.A."/>
        </authorList>
    </citation>
    <scope>NUCLEOTIDE SEQUENCE</scope>
    <source>
        <strain evidence="1">MF-1</strain>
    </source>
</reference>
<organism evidence="1 2">
    <name type="scientific">Austropuccinia psidii MF-1</name>
    <dbReference type="NCBI Taxonomy" id="1389203"/>
    <lineage>
        <taxon>Eukaryota</taxon>
        <taxon>Fungi</taxon>
        <taxon>Dikarya</taxon>
        <taxon>Basidiomycota</taxon>
        <taxon>Pucciniomycotina</taxon>
        <taxon>Pucciniomycetes</taxon>
        <taxon>Pucciniales</taxon>
        <taxon>Sphaerophragmiaceae</taxon>
        <taxon>Austropuccinia</taxon>
    </lineage>
</organism>
<evidence type="ECO:0000313" key="2">
    <source>
        <dbReference type="Proteomes" id="UP000765509"/>
    </source>
</evidence>
<keyword evidence="2" id="KW-1185">Reference proteome</keyword>
<evidence type="ECO:0000313" key="1">
    <source>
        <dbReference type="EMBL" id="MBW0526469.1"/>
    </source>
</evidence>
<dbReference type="Proteomes" id="UP000765509">
    <property type="component" value="Unassembled WGS sequence"/>
</dbReference>
<gene>
    <name evidence="1" type="ORF">O181_066184</name>
</gene>
<protein>
    <submittedName>
        <fullName evidence="1">Uncharacterized protein</fullName>
    </submittedName>
</protein>
<sequence>MAMISKIMKNFTILLLKTPEICAAYLDPHIKLRFFTTKKSTITQFGTSSNKLQALFKEDAKNHFKSKNLAQEPDGIEKVIGLVDKLYPSCSQEMRTLETEIRRFLAEPP</sequence>
<accession>A0A9Q3ESI7</accession>
<dbReference type="AlphaFoldDB" id="A0A9Q3ESI7"/>
<dbReference type="OrthoDB" id="2505635at2759"/>